<dbReference type="Proteomes" id="UP000297527">
    <property type="component" value="Unassembled WGS sequence"/>
</dbReference>
<gene>
    <name evidence="2" type="ORF">BCON_0028g00070</name>
</gene>
<sequence>MASESSATAAGVEPQEYPHDFDAITPRSTAWVKCDVKGGGDRTHEPNVNTNYNLEGSPNIQGVEIKATAGVKLICWSGSSGNGTPNIEFDGPTNVNTRLIPEDLGATALKFVEEIFNNSVGSTSPGSDSTCCCSVTE</sequence>
<reference evidence="2 3" key="1">
    <citation type="submission" date="2017-12" db="EMBL/GenBank/DDBJ databases">
        <title>Comparative genomics of Botrytis spp.</title>
        <authorList>
            <person name="Valero-Jimenez C.A."/>
            <person name="Tapia P."/>
            <person name="Veloso J."/>
            <person name="Silva-Moreno E."/>
            <person name="Staats M."/>
            <person name="Valdes J.H."/>
            <person name="Van Kan J.A.L."/>
        </authorList>
    </citation>
    <scope>NUCLEOTIDE SEQUENCE [LARGE SCALE GENOMIC DNA]</scope>
    <source>
        <strain evidence="2 3">MUCL11595</strain>
    </source>
</reference>
<dbReference type="OrthoDB" id="3541842at2759"/>
<evidence type="ECO:0000313" key="2">
    <source>
        <dbReference type="EMBL" id="TGO61292.1"/>
    </source>
</evidence>
<organism evidence="2 3">
    <name type="scientific">Botryotinia convoluta</name>
    <dbReference type="NCBI Taxonomy" id="54673"/>
    <lineage>
        <taxon>Eukaryota</taxon>
        <taxon>Fungi</taxon>
        <taxon>Dikarya</taxon>
        <taxon>Ascomycota</taxon>
        <taxon>Pezizomycotina</taxon>
        <taxon>Leotiomycetes</taxon>
        <taxon>Helotiales</taxon>
        <taxon>Sclerotiniaceae</taxon>
        <taxon>Botryotinia</taxon>
    </lineage>
</organism>
<protein>
    <submittedName>
        <fullName evidence="2">Uncharacterized protein</fullName>
    </submittedName>
</protein>
<name>A0A4Z1IPC5_9HELO</name>
<dbReference type="EMBL" id="PQXN01000028">
    <property type="protein sequence ID" value="TGO61292.1"/>
    <property type="molecule type" value="Genomic_DNA"/>
</dbReference>
<keyword evidence="3" id="KW-1185">Reference proteome</keyword>
<evidence type="ECO:0000256" key="1">
    <source>
        <dbReference type="SAM" id="MobiDB-lite"/>
    </source>
</evidence>
<proteinExistence type="predicted"/>
<feature type="region of interest" description="Disordered" evidence="1">
    <location>
        <begin position="1"/>
        <end position="21"/>
    </location>
</feature>
<dbReference type="AlphaFoldDB" id="A0A4Z1IPC5"/>
<comment type="caution">
    <text evidence="2">The sequence shown here is derived from an EMBL/GenBank/DDBJ whole genome shotgun (WGS) entry which is preliminary data.</text>
</comment>
<evidence type="ECO:0000313" key="3">
    <source>
        <dbReference type="Proteomes" id="UP000297527"/>
    </source>
</evidence>
<accession>A0A4Z1IPC5</accession>